<sequence length="366" mass="40545">MKVICTKDNLKKALTQASRIVGTTSALPILNNVLLKTEAGQLLISSTNLEIALKTRIGGQIEEAGEITVPARTFSEYIGNINEEKITLQTKNINLLVKTEKTESILKGLPTEDFPLIPEIKPVATVSINTLDLSQALERVAFASAYSETQPELSGVLFQINATELRLAATDRYRLAESITTLTGRGIEAKLIIPNRAVGELLRILGETEQGVEILIADSQALFRTANSEFISRVIEGQYPDYQQIIPREFTTEIRVKTRELVSALKLSGLFVQDNNNVEMKIRKSDQSLILRATSSKYGSNTSLVQGEVIGNDNEIIFNFRYILDCLNHITQDHVLLKVINNSSPAMIVPQDEASRCLYLVMPIKT</sequence>
<evidence type="ECO:0000256" key="3">
    <source>
        <dbReference type="ARBA" id="ARBA00022490"/>
    </source>
</evidence>
<dbReference type="EMBL" id="MFEO01000027">
    <property type="protein sequence ID" value="OGE88933.1"/>
    <property type="molecule type" value="Genomic_DNA"/>
</dbReference>
<dbReference type="InterPro" id="IPR022634">
    <property type="entry name" value="DNA_polIII_beta_N"/>
</dbReference>
<name>A0A1F5PGB3_9BACT</name>
<evidence type="ECO:0000256" key="7">
    <source>
        <dbReference type="ARBA" id="ARBA00022932"/>
    </source>
</evidence>
<protein>
    <recommendedName>
        <fullName evidence="9">Beta sliding clamp</fullName>
    </recommendedName>
</protein>
<accession>A0A1F5PGB3</accession>
<evidence type="ECO:0000256" key="8">
    <source>
        <dbReference type="ARBA" id="ARBA00023125"/>
    </source>
</evidence>
<feature type="domain" description="DNA polymerase III beta sliding clamp central" evidence="11">
    <location>
        <begin position="128"/>
        <end position="241"/>
    </location>
</feature>
<comment type="function">
    <text evidence="9">Confers DNA tethering and processivity to DNA polymerases and other proteins. Acts as a clamp, forming a ring around DNA (a reaction catalyzed by the clamp-loading complex) which diffuses in an ATP-independent manner freely and bidirectionally along dsDNA. Initially characterized for its ability to contact the catalytic subunit of DNA polymerase III (Pol III), a complex, multichain enzyme responsible for most of the replicative synthesis in bacteria; Pol III exhibits 3'-5' exonuclease proofreading activity. The beta chain is required for initiation of replication as well as for processivity of DNA replication.</text>
</comment>
<dbReference type="Gene3D" id="3.70.10.10">
    <property type="match status" value="1"/>
</dbReference>
<comment type="subunit">
    <text evidence="9">Forms a ring-shaped head-to-tail homodimer around DNA.</text>
</comment>
<keyword evidence="4 9" id="KW-0808">Transferase</keyword>
<dbReference type="InterPro" id="IPR001001">
    <property type="entry name" value="DNA_polIII_beta"/>
</dbReference>
<evidence type="ECO:0000313" key="13">
    <source>
        <dbReference type="EMBL" id="OGE88933.1"/>
    </source>
</evidence>
<evidence type="ECO:0000256" key="9">
    <source>
        <dbReference type="PIRNR" id="PIRNR000804"/>
    </source>
</evidence>
<comment type="subcellular location">
    <subcellularLocation>
        <location evidence="1 9">Cytoplasm</location>
    </subcellularLocation>
</comment>
<evidence type="ECO:0000256" key="6">
    <source>
        <dbReference type="ARBA" id="ARBA00022705"/>
    </source>
</evidence>
<dbReference type="GO" id="GO:0003887">
    <property type="term" value="F:DNA-directed DNA polymerase activity"/>
    <property type="evidence" value="ECO:0007669"/>
    <property type="project" value="UniProtKB-UniRule"/>
</dbReference>
<dbReference type="Pfam" id="PF02767">
    <property type="entry name" value="DNA_pol3_beta_2"/>
    <property type="match status" value="1"/>
</dbReference>
<dbReference type="Pfam" id="PF00712">
    <property type="entry name" value="DNA_pol3_beta"/>
    <property type="match status" value="1"/>
</dbReference>
<keyword evidence="8" id="KW-0238">DNA-binding</keyword>
<dbReference type="GO" id="GO:0005737">
    <property type="term" value="C:cytoplasm"/>
    <property type="evidence" value="ECO:0007669"/>
    <property type="project" value="UniProtKB-SubCell"/>
</dbReference>
<dbReference type="STRING" id="1817828.A2722_04260"/>
<evidence type="ECO:0000256" key="5">
    <source>
        <dbReference type="ARBA" id="ARBA00022695"/>
    </source>
</evidence>
<dbReference type="PANTHER" id="PTHR30478">
    <property type="entry name" value="DNA POLYMERASE III SUBUNIT BETA"/>
    <property type="match status" value="1"/>
</dbReference>
<evidence type="ECO:0000256" key="4">
    <source>
        <dbReference type="ARBA" id="ARBA00022679"/>
    </source>
</evidence>
<dbReference type="PIRSF" id="PIRSF000804">
    <property type="entry name" value="DNA_pol_III_b"/>
    <property type="match status" value="1"/>
</dbReference>
<evidence type="ECO:0000256" key="2">
    <source>
        <dbReference type="ARBA" id="ARBA00010752"/>
    </source>
</evidence>
<keyword evidence="7 9" id="KW-0239">DNA-directed DNA polymerase</keyword>
<dbReference type="NCBIfam" id="TIGR00663">
    <property type="entry name" value="dnan"/>
    <property type="match status" value="1"/>
</dbReference>
<dbReference type="Proteomes" id="UP000178377">
    <property type="component" value="Unassembled WGS sequence"/>
</dbReference>
<dbReference type="Gene3D" id="3.10.150.10">
    <property type="entry name" value="DNA Polymerase III, subunit A, domain 2"/>
    <property type="match status" value="1"/>
</dbReference>
<dbReference type="SMART" id="SM00480">
    <property type="entry name" value="POL3Bc"/>
    <property type="match status" value="1"/>
</dbReference>
<dbReference type="SUPFAM" id="SSF55979">
    <property type="entry name" value="DNA clamp"/>
    <property type="match status" value="3"/>
</dbReference>
<dbReference type="GO" id="GO:0003677">
    <property type="term" value="F:DNA binding"/>
    <property type="evidence" value="ECO:0007669"/>
    <property type="project" value="UniProtKB-UniRule"/>
</dbReference>
<dbReference type="GO" id="GO:0008408">
    <property type="term" value="F:3'-5' exonuclease activity"/>
    <property type="evidence" value="ECO:0007669"/>
    <property type="project" value="InterPro"/>
</dbReference>
<dbReference type="InterPro" id="IPR022637">
    <property type="entry name" value="DNA_polIII_beta_cen"/>
</dbReference>
<dbReference type="GO" id="GO:0009360">
    <property type="term" value="C:DNA polymerase III complex"/>
    <property type="evidence" value="ECO:0007669"/>
    <property type="project" value="InterPro"/>
</dbReference>
<gene>
    <name evidence="13" type="ORF">A2722_04260</name>
</gene>
<feature type="domain" description="DNA polymerase III beta sliding clamp N-terminal" evidence="10">
    <location>
        <begin position="1"/>
        <end position="118"/>
    </location>
</feature>
<dbReference type="InterPro" id="IPR022635">
    <property type="entry name" value="DNA_polIII_beta_C"/>
</dbReference>
<dbReference type="PANTHER" id="PTHR30478:SF0">
    <property type="entry name" value="BETA SLIDING CLAMP"/>
    <property type="match status" value="1"/>
</dbReference>
<evidence type="ECO:0000259" key="10">
    <source>
        <dbReference type="Pfam" id="PF00712"/>
    </source>
</evidence>
<dbReference type="GO" id="GO:0006271">
    <property type="term" value="P:DNA strand elongation involved in DNA replication"/>
    <property type="evidence" value="ECO:0007669"/>
    <property type="project" value="TreeGrafter"/>
</dbReference>
<keyword evidence="6 9" id="KW-0235">DNA replication</keyword>
<dbReference type="Pfam" id="PF02768">
    <property type="entry name" value="DNA_pol3_beta_3"/>
    <property type="match status" value="1"/>
</dbReference>
<evidence type="ECO:0000259" key="12">
    <source>
        <dbReference type="Pfam" id="PF02768"/>
    </source>
</evidence>
<organism evidence="13 14">
    <name type="scientific">Candidatus Doudnabacteria bacterium RIFCSPHIGHO2_01_FULL_50_11</name>
    <dbReference type="NCBI Taxonomy" id="1817828"/>
    <lineage>
        <taxon>Bacteria</taxon>
        <taxon>Candidatus Doudnaibacteriota</taxon>
    </lineage>
</organism>
<proteinExistence type="inferred from homology"/>
<reference evidence="13 14" key="1">
    <citation type="journal article" date="2016" name="Nat. Commun.">
        <title>Thousands of microbial genomes shed light on interconnected biogeochemical processes in an aquifer system.</title>
        <authorList>
            <person name="Anantharaman K."/>
            <person name="Brown C.T."/>
            <person name="Hug L.A."/>
            <person name="Sharon I."/>
            <person name="Castelle C.J."/>
            <person name="Probst A.J."/>
            <person name="Thomas B.C."/>
            <person name="Singh A."/>
            <person name="Wilkins M.J."/>
            <person name="Karaoz U."/>
            <person name="Brodie E.L."/>
            <person name="Williams K.H."/>
            <person name="Hubbard S.S."/>
            <person name="Banfield J.F."/>
        </authorList>
    </citation>
    <scope>NUCLEOTIDE SEQUENCE [LARGE SCALE GENOMIC DNA]</scope>
</reference>
<evidence type="ECO:0000259" key="11">
    <source>
        <dbReference type="Pfam" id="PF02767"/>
    </source>
</evidence>
<dbReference type="InterPro" id="IPR046938">
    <property type="entry name" value="DNA_clamp_sf"/>
</dbReference>
<evidence type="ECO:0000313" key="14">
    <source>
        <dbReference type="Proteomes" id="UP000178377"/>
    </source>
</evidence>
<comment type="caution">
    <text evidence="13">The sequence shown here is derived from an EMBL/GenBank/DDBJ whole genome shotgun (WGS) entry which is preliminary data.</text>
</comment>
<keyword evidence="3 9" id="KW-0963">Cytoplasm</keyword>
<comment type="similarity">
    <text evidence="2 9">Belongs to the beta sliding clamp family.</text>
</comment>
<dbReference type="AlphaFoldDB" id="A0A1F5PGB3"/>
<feature type="domain" description="DNA polymerase III beta sliding clamp C-terminal" evidence="12">
    <location>
        <begin position="244"/>
        <end position="364"/>
    </location>
</feature>
<evidence type="ECO:0000256" key="1">
    <source>
        <dbReference type="ARBA" id="ARBA00004496"/>
    </source>
</evidence>
<dbReference type="CDD" id="cd00140">
    <property type="entry name" value="beta_clamp"/>
    <property type="match status" value="1"/>
</dbReference>
<keyword evidence="5 9" id="KW-0548">Nucleotidyltransferase</keyword>